<comment type="subunit">
    <text evidence="5 6">The basal body constitutes a major portion of the flagellar organelle and consists of four rings (L,P,S, and M) mounted on a central rod. The rod consists of about 26 subunits of FlgG in the distal portion, and FlgB, FlgC and FlgF are thought to build up the proximal portion of the rod with about 6 subunits each.</text>
</comment>
<gene>
    <name evidence="9" type="primary">flgC</name>
    <name evidence="9" type="ORF">QBE54_10230</name>
</gene>
<dbReference type="InterPro" id="IPR010930">
    <property type="entry name" value="Flg_bb/hook_C_dom"/>
</dbReference>
<comment type="similarity">
    <text evidence="2">Belongs to the flagella basal body rod proteins family.</text>
</comment>
<dbReference type="Pfam" id="PF06429">
    <property type="entry name" value="Flg_bbr_C"/>
    <property type="match status" value="1"/>
</dbReference>
<evidence type="ECO:0000256" key="3">
    <source>
        <dbReference type="ARBA" id="ARBA00017941"/>
    </source>
</evidence>
<evidence type="ECO:0000256" key="4">
    <source>
        <dbReference type="ARBA" id="ARBA00023143"/>
    </source>
</evidence>
<evidence type="ECO:0000256" key="5">
    <source>
        <dbReference type="ARBA" id="ARBA00025933"/>
    </source>
</evidence>
<dbReference type="PROSITE" id="PS00588">
    <property type="entry name" value="FLAGELLA_BB_ROD"/>
    <property type="match status" value="1"/>
</dbReference>
<dbReference type="PANTHER" id="PTHR30435:SF2">
    <property type="entry name" value="FLAGELLAR BASAL-BODY ROD PROTEIN FLGC"/>
    <property type="match status" value="1"/>
</dbReference>
<dbReference type="InterPro" id="IPR006299">
    <property type="entry name" value="FlgC"/>
</dbReference>
<evidence type="ECO:0000256" key="2">
    <source>
        <dbReference type="ARBA" id="ARBA00009677"/>
    </source>
</evidence>
<evidence type="ECO:0000313" key="9">
    <source>
        <dbReference type="EMBL" id="WZL75945.1"/>
    </source>
</evidence>
<keyword evidence="9" id="KW-0966">Cell projection</keyword>
<keyword evidence="4 6" id="KW-0975">Bacterial flagellum</keyword>
<evidence type="ECO:0000256" key="6">
    <source>
        <dbReference type="RuleBase" id="RU362062"/>
    </source>
</evidence>
<sequence>MQIFNTFRINASALTAERFRMDVIASNLANAEVTRSGNGGPYLRREVIFEPDGEGGVRVSRVIEDRSTPTRKVFQPDHPDADENGLVEYPNVVVVNEIVDLMAALRAYEANVTAINVSKEMAKSALNIGG</sequence>
<evidence type="ECO:0000259" key="8">
    <source>
        <dbReference type="Pfam" id="PF06429"/>
    </source>
</evidence>
<feature type="domain" description="Flagellar basal body rod protein N-terminal" evidence="7">
    <location>
        <begin position="8"/>
        <end position="34"/>
    </location>
</feature>
<comment type="subcellular location">
    <subcellularLocation>
        <location evidence="1 6">Bacterial flagellum basal body</location>
    </subcellularLocation>
</comment>
<dbReference type="Pfam" id="PF00460">
    <property type="entry name" value="Flg_bb_rod"/>
    <property type="match status" value="1"/>
</dbReference>
<proteinExistence type="inferred from homology"/>
<dbReference type="InterPro" id="IPR001444">
    <property type="entry name" value="Flag_bb_rod_N"/>
</dbReference>
<reference evidence="9 10" key="1">
    <citation type="submission" date="2023-03" db="EMBL/GenBank/DDBJ databases">
        <title>Novel Species.</title>
        <authorList>
            <person name="Ma S."/>
        </authorList>
    </citation>
    <scope>NUCLEOTIDE SEQUENCE [LARGE SCALE GENOMIC DNA]</scope>
    <source>
        <strain evidence="9 10">B11</strain>
    </source>
</reference>
<protein>
    <recommendedName>
        <fullName evidence="3 6">Flagellar basal-body rod protein FlgC</fullName>
    </recommendedName>
</protein>
<evidence type="ECO:0000256" key="1">
    <source>
        <dbReference type="ARBA" id="ARBA00004117"/>
    </source>
</evidence>
<keyword evidence="10" id="KW-1185">Reference proteome</keyword>
<dbReference type="Proteomes" id="UP001461341">
    <property type="component" value="Chromosome"/>
</dbReference>
<keyword evidence="9" id="KW-0969">Cilium</keyword>
<evidence type="ECO:0000259" key="7">
    <source>
        <dbReference type="Pfam" id="PF00460"/>
    </source>
</evidence>
<feature type="domain" description="Flagellar basal-body/hook protein C-terminal" evidence="8">
    <location>
        <begin position="84"/>
        <end position="128"/>
    </location>
</feature>
<accession>A0ABZ2YA99</accession>
<name>A0ABZ2YA99_9BACT</name>
<dbReference type="RefSeq" id="WP_369018098.1">
    <property type="nucleotide sequence ID" value="NZ_CP121689.1"/>
</dbReference>
<dbReference type="PANTHER" id="PTHR30435">
    <property type="entry name" value="FLAGELLAR PROTEIN"/>
    <property type="match status" value="1"/>
</dbReference>
<keyword evidence="9" id="KW-0282">Flagellum</keyword>
<dbReference type="NCBIfam" id="TIGR01395">
    <property type="entry name" value="FlgC"/>
    <property type="match status" value="1"/>
</dbReference>
<dbReference type="InterPro" id="IPR019776">
    <property type="entry name" value="Flagellar_basal_body_rod_CS"/>
</dbReference>
<evidence type="ECO:0000313" key="10">
    <source>
        <dbReference type="Proteomes" id="UP001461341"/>
    </source>
</evidence>
<dbReference type="EMBL" id="CP121689">
    <property type="protein sequence ID" value="WZL75945.1"/>
    <property type="molecule type" value="Genomic_DNA"/>
</dbReference>
<organism evidence="9 10">
    <name type="scientific">Thermatribacter velox</name>
    <dbReference type="NCBI Taxonomy" id="3039681"/>
    <lineage>
        <taxon>Bacteria</taxon>
        <taxon>Pseudomonadati</taxon>
        <taxon>Atribacterota</taxon>
        <taxon>Atribacteria</taxon>
        <taxon>Atribacterales</taxon>
        <taxon>Thermatribacteraceae</taxon>
        <taxon>Thermatribacter</taxon>
    </lineage>
</organism>